<evidence type="ECO:0000313" key="9">
    <source>
        <dbReference type="Proteomes" id="UP000053750"/>
    </source>
</evidence>
<feature type="compositionally biased region" description="Gly residues" evidence="6">
    <location>
        <begin position="22"/>
        <end position="31"/>
    </location>
</feature>
<feature type="region of interest" description="Disordered" evidence="6">
    <location>
        <begin position="22"/>
        <end position="47"/>
    </location>
</feature>
<keyword evidence="4" id="KW-0564">Palmitate</keyword>
<feature type="compositionally biased region" description="Low complexity" evidence="6">
    <location>
        <begin position="32"/>
        <end position="42"/>
    </location>
</feature>
<keyword evidence="3" id="KW-0472">Membrane</keyword>
<dbReference type="InterPro" id="IPR006059">
    <property type="entry name" value="SBP"/>
</dbReference>
<evidence type="ECO:0000256" key="4">
    <source>
        <dbReference type="ARBA" id="ARBA00023139"/>
    </source>
</evidence>
<evidence type="ECO:0000256" key="6">
    <source>
        <dbReference type="SAM" id="MobiDB-lite"/>
    </source>
</evidence>
<keyword evidence="9" id="KW-1185">Reference proteome</keyword>
<keyword evidence="2 7" id="KW-0732">Signal</keyword>
<evidence type="ECO:0000256" key="1">
    <source>
        <dbReference type="ARBA" id="ARBA00022475"/>
    </source>
</evidence>
<reference evidence="8 9" key="1">
    <citation type="submission" date="2014-02" db="EMBL/GenBank/DDBJ databases">
        <title>Genome sequence of Paenibacillus darwinianus reveals adaptive mechanisms for survival in Antarctic soils.</title>
        <authorList>
            <person name="Dsouza M."/>
            <person name="Taylor M.W."/>
            <person name="Turner S.J."/>
            <person name="Aislabie J."/>
        </authorList>
    </citation>
    <scope>NUCLEOTIDE SEQUENCE [LARGE SCALE GENOMIC DNA]</scope>
    <source>
        <strain evidence="8 9">CE1</strain>
    </source>
</reference>
<evidence type="ECO:0000256" key="3">
    <source>
        <dbReference type="ARBA" id="ARBA00023136"/>
    </source>
</evidence>
<name>A0A9W5S2P5_9BACL</name>
<proteinExistence type="predicted"/>
<keyword evidence="1" id="KW-1003">Cell membrane</keyword>
<dbReference type="SUPFAM" id="SSF53850">
    <property type="entry name" value="Periplasmic binding protein-like II"/>
    <property type="match status" value="1"/>
</dbReference>
<dbReference type="PANTHER" id="PTHR43649:SF33">
    <property type="entry name" value="POLYGALACTURONAN_RHAMNOGALACTURONAN-BINDING PROTEIN YTCQ"/>
    <property type="match status" value="1"/>
</dbReference>
<comment type="caution">
    <text evidence="8">The sequence shown here is derived from an EMBL/GenBank/DDBJ whole genome shotgun (WGS) entry which is preliminary data.</text>
</comment>
<evidence type="ECO:0000256" key="5">
    <source>
        <dbReference type="ARBA" id="ARBA00023288"/>
    </source>
</evidence>
<dbReference type="PROSITE" id="PS51257">
    <property type="entry name" value="PROKAR_LIPOPROTEIN"/>
    <property type="match status" value="1"/>
</dbReference>
<protein>
    <submittedName>
        <fullName evidence="8">ABC transporter substrate-binding protein</fullName>
    </submittedName>
</protein>
<dbReference type="EMBL" id="JFHU01000027">
    <property type="protein sequence ID" value="EXX91555.1"/>
    <property type="molecule type" value="Genomic_DNA"/>
</dbReference>
<dbReference type="RefSeq" id="WP_036583681.1">
    <property type="nucleotide sequence ID" value="NZ_KK082193.1"/>
</dbReference>
<feature type="chain" id="PRO_5040968814" evidence="7">
    <location>
        <begin position="23"/>
        <end position="498"/>
    </location>
</feature>
<dbReference type="AlphaFoldDB" id="A0A9W5S2P5"/>
<keyword evidence="5" id="KW-0449">Lipoprotein</keyword>
<feature type="signal peptide" evidence="7">
    <location>
        <begin position="1"/>
        <end position="22"/>
    </location>
</feature>
<dbReference type="OrthoDB" id="9787283at2"/>
<organism evidence="8 9">
    <name type="scientific">Paenibacillus darwinianus</name>
    <dbReference type="NCBI Taxonomy" id="1380763"/>
    <lineage>
        <taxon>Bacteria</taxon>
        <taxon>Bacillati</taxon>
        <taxon>Bacillota</taxon>
        <taxon>Bacilli</taxon>
        <taxon>Bacillales</taxon>
        <taxon>Paenibacillaceae</taxon>
        <taxon>Paenibacillus</taxon>
    </lineage>
</organism>
<accession>A0A9W5S2P5</accession>
<dbReference type="Gene3D" id="3.40.190.10">
    <property type="entry name" value="Periplasmic binding protein-like II"/>
    <property type="match status" value="2"/>
</dbReference>
<sequence>MKKLWFVLVASLLLVTACSKSGGEGNEGGASGSPSASQSADSPDNKEPVTLKIVNKDMPPDDPNTIKLVKAIEEGMAKQGTPIKLEIVPVQAGTYSEKLGLLLQGGNIPDLIYFQGGDYNFAVNQKILEDLTPYIEKSTYLKASLSELNKERMKSYPYLVWAAPIRAQVPVVRQDWFDKTASGKALLENPTVDNYYNFFKELKQVSGAKYVYTVAGLLPEIDVMFNQAFGLTSTWVKGADGKYVFASTTQAEKDKLDFYAKLYKEGLLDPEFLTKKWDTKEKAFYDGEAAIIAGTQGKIIDIYNTKTVGQNGESAKIMVLPPAKGAAQGYLPVDVSKESRGMAIASTSENKDQAFAVLEYMASPEGQMLDKLGIQGEEYQITNGKIKLTDKFAAWFPHFVENLENFKPAQEFDPSTPYLSEPAVKSMEMFTGMSTKDNAFVMPAELAGKWDASLAVYNEFAANYVVGKVKSEDFAKFVESWNAAGGKEVADYANTVLK</sequence>
<dbReference type="Proteomes" id="UP000053750">
    <property type="component" value="Unassembled WGS sequence"/>
</dbReference>
<dbReference type="Pfam" id="PF01547">
    <property type="entry name" value="SBP_bac_1"/>
    <property type="match status" value="1"/>
</dbReference>
<evidence type="ECO:0000256" key="2">
    <source>
        <dbReference type="ARBA" id="ARBA00022729"/>
    </source>
</evidence>
<gene>
    <name evidence="8" type="ORF">BG53_10685</name>
</gene>
<evidence type="ECO:0000313" key="8">
    <source>
        <dbReference type="EMBL" id="EXX91555.1"/>
    </source>
</evidence>
<dbReference type="InterPro" id="IPR050490">
    <property type="entry name" value="Bact_solute-bd_prot1"/>
</dbReference>
<dbReference type="PANTHER" id="PTHR43649">
    <property type="entry name" value="ARABINOSE-BINDING PROTEIN-RELATED"/>
    <property type="match status" value="1"/>
</dbReference>
<evidence type="ECO:0000256" key="7">
    <source>
        <dbReference type="SAM" id="SignalP"/>
    </source>
</evidence>